<proteinExistence type="predicted"/>
<evidence type="ECO:0000313" key="2">
    <source>
        <dbReference type="EMBL" id="DAD89724.1"/>
    </source>
</evidence>
<keyword evidence="1" id="KW-0812">Transmembrane</keyword>
<reference evidence="2" key="1">
    <citation type="journal article" date="2021" name="Proc. Natl. Acad. Sci. U.S.A.">
        <title>A Catalog of Tens of Thousands of Viruses from Human Metagenomes Reveals Hidden Associations with Chronic Diseases.</title>
        <authorList>
            <person name="Tisza M.J."/>
            <person name="Buck C.B."/>
        </authorList>
    </citation>
    <scope>NUCLEOTIDE SEQUENCE</scope>
    <source>
        <strain evidence="2">CtWDo30</strain>
    </source>
</reference>
<sequence>MFSTSYPVFLLLYFSLLCGIIPHIYGKGKITVNLDITWTITAIIAVCSLISPIAVAIINNSHNARIKKIELEHDKQLRHIDLQQQALMRQTDIYYADKKEAFSEFAKCAGLFSMRRQNSNDYESLHSSIDKALLFCNADNQANLCRFQKYIDAQVFGTGYSPSERTEYSERLNELSLSLNRELESTKPVIDCECRKY</sequence>
<name>A0A8S5N5M1_9CAUD</name>
<evidence type="ECO:0000256" key="1">
    <source>
        <dbReference type="SAM" id="Phobius"/>
    </source>
</evidence>
<keyword evidence="1" id="KW-1133">Transmembrane helix</keyword>
<organism evidence="2">
    <name type="scientific">Siphoviridae sp. ctWDo30</name>
    <dbReference type="NCBI Taxonomy" id="2826360"/>
    <lineage>
        <taxon>Viruses</taxon>
        <taxon>Duplodnaviria</taxon>
        <taxon>Heunggongvirae</taxon>
        <taxon>Uroviricota</taxon>
        <taxon>Caudoviricetes</taxon>
    </lineage>
</organism>
<feature type="transmembrane region" description="Helical" evidence="1">
    <location>
        <begin position="36"/>
        <end position="58"/>
    </location>
</feature>
<dbReference type="EMBL" id="BK015068">
    <property type="protein sequence ID" value="DAD89724.1"/>
    <property type="molecule type" value="Genomic_DNA"/>
</dbReference>
<keyword evidence="1" id="KW-0472">Membrane</keyword>
<protein>
    <submittedName>
        <fullName evidence="2">Uncharacterized protein</fullName>
    </submittedName>
</protein>
<accession>A0A8S5N5M1</accession>